<sequence>MRAAQSSFRQVRLPSTSAVNGLSSVVRERTLAHAAYPVLRRSLTQSARSNRPSALTSQGQWLNNGVLPRLQSPLSAQIRYASTNANEEPKKEEAKTEEGKSEEKKDESSEGKDGEKKEGEKDGKAPPPPPPHGDKSPWSVFYETLQQEFQKSQEWQEGTKALASGAKEVAESPAVKKAKEAYSTTAEVTGKVAEKTGEVLKSTAQVVGKGAAWTWDTEVVKAGRTVVRKTAEGVDKATKPVRETKVYKTVATNIKETVDDGSSSRYGGYIDREERRRLRELREAKELKEGKRQAIVEENEEAGTNVTLHKDSKWKEQWREFRDSSKAMQSLFSMKAKLDESENPVIATARNIADRFAGFFAENETARVIKKIREMDPTFQLEPYTRDLREYILPEVLDAYVTGNLEVLQQWLSAAQFSVYSELAKQYTKAGLVSAGRVLDIRNVDIANARMLEPGDIPVFLITCRAQEVHVYKNKKTGKLAAGMEDHVQMVTYVIGMTRLPEEVRNPETMGWRIVELQKQGRDWI</sequence>
<keyword evidence="5" id="KW-0999">Mitochondrion inner membrane</keyword>
<keyword evidence="10" id="KW-0496">Mitochondrion</keyword>
<dbReference type="SMART" id="SM00978">
    <property type="entry name" value="Tim44"/>
    <property type="match status" value="1"/>
</dbReference>
<keyword evidence="17" id="KW-1185">Reference proteome</keyword>
<feature type="domain" description="Tim44-like" evidence="15">
    <location>
        <begin position="365"/>
        <end position="519"/>
    </location>
</feature>
<keyword evidence="6" id="KW-0067">ATP-binding</keyword>
<evidence type="ECO:0000256" key="10">
    <source>
        <dbReference type="ARBA" id="ARBA00023128"/>
    </source>
</evidence>
<evidence type="ECO:0000256" key="3">
    <source>
        <dbReference type="ARBA" id="ARBA00022448"/>
    </source>
</evidence>
<dbReference type="Pfam" id="PF04280">
    <property type="entry name" value="Tim44"/>
    <property type="match status" value="1"/>
</dbReference>
<accession>A0A3N4IHS2</accession>
<gene>
    <name evidence="16" type="ORF">BJ508DRAFT_204743</name>
</gene>
<comment type="subcellular location">
    <subcellularLocation>
        <location evidence="1">Mitochondrion inner membrane</location>
        <topology evidence="1">Peripheral membrane protein</topology>
    </subcellularLocation>
</comment>
<dbReference type="InterPro" id="IPR039544">
    <property type="entry name" value="Tim44-like"/>
</dbReference>
<evidence type="ECO:0000256" key="11">
    <source>
        <dbReference type="ARBA" id="ARBA00023136"/>
    </source>
</evidence>
<keyword evidence="13" id="KW-0175">Coiled coil</keyword>
<dbReference type="GO" id="GO:0005524">
    <property type="term" value="F:ATP binding"/>
    <property type="evidence" value="ECO:0007669"/>
    <property type="project" value="UniProtKB-KW"/>
</dbReference>
<feature type="region of interest" description="Disordered" evidence="14">
    <location>
        <begin position="81"/>
        <end position="138"/>
    </location>
</feature>
<evidence type="ECO:0000259" key="15">
    <source>
        <dbReference type="SMART" id="SM00978"/>
    </source>
</evidence>
<evidence type="ECO:0000256" key="9">
    <source>
        <dbReference type="ARBA" id="ARBA00023010"/>
    </source>
</evidence>
<dbReference type="InterPro" id="IPR032710">
    <property type="entry name" value="NTF2-like_dom_sf"/>
</dbReference>
<dbReference type="AlphaFoldDB" id="A0A3N4IHS2"/>
<keyword evidence="8" id="KW-0809">Transit peptide</keyword>
<keyword evidence="9" id="KW-0811">Translocation</keyword>
<dbReference type="PANTHER" id="PTHR10721:SF1">
    <property type="entry name" value="MITOCHONDRIAL IMPORT INNER MEMBRANE TRANSLOCASE SUBUNIT TIM44"/>
    <property type="match status" value="1"/>
</dbReference>
<keyword evidence="3" id="KW-0813">Transport</keyword>
<evidence type="ECO:0000256" key="8">
    <source>
        <dbReference type="ARBA" id="ARBA00022946"/>
    </source>
</evidence>
<evidence type="ECO:0000256" key="2">
    <source>
        <dbReference type="ARBA" id="ARBA00009597"/>
    </source>
</evidence>
<evidence type="ECO:0000256" key="6">
    <source>
        <dbReference type="ARBA" id="ARBA00022840"/>
    </source>
</evidence>
<feature type="compositionally biased region" description="Basic and acidic residues" evidence="14">
    <location>
        <begin position="87"/>
        <end position="124"/>
    </location>
</feature>
<evidence type="ECO:0000313" key="16">
    <source>
        <dbReference type="EMBL" id="RPA85703.1"/>
    </source>
</evidence>
<name>A0A3N4IHS2_ASCIM</name>
<keyword evidence="11" id="KW-0472">Membrane</keyword>
<dbReference type="InterPro" id="IPR007379">
    <property type="entry name" value="Tim44-like_dom"/>
</dbReference>
<keyword evidence="7" id="KW-0653">Protein transport</keyword>
<protein>
    <recommendedName>
        <fullName evidence="12">Mitochondrial import inner membrane translocase subunit TIM44</fullName>
    </recommendedName>
</protein>
<dbReference type="SUPFAM" id="SSF54427">
    <property type="entry name" value="NTF2-like"/>
    <property type="match status" value="1"/>
</dbReference>
<dbReference type="OrthoDB" id="10265990at2759"/>
<reference evidence="16 17" key="1">
    <citation type="journal article" date="2018" name="Nat. Ecol. Evol.">
        <title>Pezizomycetes genomes reveal the molecular basis of ectomycorrhizal truffle lifestyle.</title>
        <authorList>
            <person name="Murat C."/>
            <person name="Payen T."/>
            <person name="Noel B."/>
            <person name="Kuo A."/>
            <person name="Morin E."/>
            <person name="Chen J."/>
            <person name="Kohler A."/>
            <person name="Krizsan K."/>
            <person name="Balestrini R."/>
            <person name="Da Silva C."/>
            <person name="Montanini B."/>
            <person name="Hainaut M."/>
            <person name="Levati E."/>
            <person name="Barry K.W."/>
            <person name="Belfiori B."/>
            <person name="Cichocki N."/>
            <person name="Clum A."/>
            <person name="Dockter R.B."/>
            <person name="Fauchery L."/>
            <person name="Guy J."/>
            <person name="Iotti M."/>
            <person name="Le Tacon F."/>
            <person name="Lindquist E.A."/>
            <person name="Lipzen A."/>
            <person name="Malagnac F."/>
            <person name="Mello A."/>
            <person name="Molinier V."/>
            <person name="Miyauchi S."/>
            <person name="Poulain J."/>
            <person name="Riccioni C."/>
            <person name="Rubini A."/>
            <person name="Sitrit Y."/>
            <person name="Splivallo R."/>
            <person name="Traeger S."/>
            <person name="Wang M."/>
            <person name="Zifcakova L."/>
            <person name="Wipf D."/>
            <person name="Zambonelli A."/>
            <person name="Paolocci F."/>
            <person name="Nowrousian M."/>
            <person name="Ottonello S."/>
            <person name="Baldrian P."/>
            <person name="Spatafora J.W."/>
            <person name="Henrissat B."/>
            <person name="Nagy L.G."/>
            <person name="Aury J.M."/>
            <person name="Wincker P."/>
            <person name="Grigoriev I.V."/>
            <person name="Bonfante P."/>
            <person name="Martin F.M."/>
        </authorList>
    </citation>
    <scope>NUCLEOTIDE SEQUENCE [LARGE SCALE GENOMIC DNA]</scope>
    <source>
        <strain evidence="16 17">RN42</strain>
    </source>
</reference>
<dbReference type="GO" id="GO:0005743">
    <property type="term" value="C:mitochondrial inner membrane"/>
    <property type="evidence" value="ECO:0007669"/>
    <property type="project" value="UniProtKB-SubCell"/>
</dbReference>
<feature type="coiled-coil region" evidence="13">
    <location>
        <begin position="270"/>
        <end position="301"/>
    </location>
</feature>
<proteinExistence type="inferred from homology"/>
<evidence type="ECO:0000256" key="4">
    <source>
        <dbReference type="ARBA" id="ARBA00022741"/>
    </source>
</evidence>
<dbReference type="STRING" id="1160509.A0A3N4IHS2"/>
<evidence type="ECO:0000256" key="1">
    <source>
        <dbReference type="ARBA" id="ARBA00004637"/>
    </source>
</evidence>
<organism evidence="16 17">
    <name type="scientific">Ascobolus immersus RN42</name>
    <dbReference type="NCBI Taxonomy" id="1160509"/>
    <lineage>
        <taxon>Eukaryota</taxon>
        <taxon>Fungi</taxon>
        <taxon>Dikarya</taxon>
        <taxon>Ascomycota</taxon>
        <taxon>Pezizomycotina</taxon>
        <taxon>Pezizomycetes</taxon>
        <taxon>Pezizales</taxon>
        <taxon>Ascobolaceae</taxon>
        <taxon>Ascobolus</taxon>
    </lineage>
</organism>
<evidence type="ECO:0000256" key="13">
    <source>
        <dbReference type="SAM" id="Coils"/>
    </source>
</evidence>
<evidence type="ECO:0000256" key="7">
    <source>
        <dbReference type="ARBA" id="ARBA00022927"/>
    </source>
</evidence>
<evidence type="ECO:0000256" key="5">
    <source>
        <dbReference type="ARBA" id="ARBA00022792"/>
    </source>
</evidence>
<dbReference type="GO" id="GO:0030150">
    <property type="term" value="P:protein import into mitochondrial matrix"/>
    <property type="evidence" value="ECO:0007669"/>
    <property type="project" value="TreeGrafter"/>
</dbReference>
<dbReference type="PANTHER" id="PTHR10721">
    <property type="entry name" value="MITOCHONDRIAL IMPORT INNER MEMBRANE TRANSLOCASE SUBUNIT TIM44"/>
    <property type="match status" value="1"/>
</dbReference>
<dbReference type="Gene3D" id="3.10.450.240">
    <property type="match status" value="1"/>
</dbReference>
<dbReference type="EMBL" id="ML119652">
    <property type="protein sequence ID" value="RPA85703.1"/>
    <property type="molecule type" value="Genomic_DNA"/>
</dbReference>
<dbReference type="GO" id="GO:0051087">
    <property type="term" value="F:protein-folding chaperone binding"/>
    <property type="evidence" value="ECO:0007669"/>
    <property type="project" value="TreeGrafter"/>
</dbReference>
<evidence type="ECO:0000256" key="12">
    <source>
        <dbReference type="ARBA" id="ARBA00074309"/>
    </source>
</evidence>
<dbReference type="FunFam" id="3.10.450.240:FF:000002">
    <property type="entry name" value="Mitochondrial import inner membrane translocase subunit TIM44"/>
    <property type="match status" value="1"/>
</dbReference>
<comment type="similarity">
    <text evidence="2">Belongs to the Tim44 family.</text>
</comment>
<keyword evidence="4" id="KW-0547">Nucleotide-binding</keyword>
<evidence type="ECO:0000313" key="17">
    <source>
        <dbReference type="Proteomes" id="UP000275078"/>
    </source>
</evidence>
<evidence type="ECO:0000256" key="14">
    <source>
        <dbReference type="SAM" id="MobiDB-lite"/>
    </source>
</evidence>
<dbReference type="Proteomes" id="UP000275078">
    <property type="component" value="Unassembled WGS sequence"/>
</dbReference>